<keyword evidence="11" id="KW-1185">Reference proteome</keyword>
<comment type="catalytic activity">
    <reaction evidence="7 8">
        <text>L-cysteinyl-[protein] + hexadecanoyl-CoA = S-hexadecanoyl-L-cysteinyl-[protein] + CoA</text>
        <dbReference type="Rhea" id="RHEA:36683"/>
        <dbReference type="Rhea" id="RHEA-COMP:10131"/>
        <dbReference type="Rhea" id="RHEA-COMP:11032"/>
        <dbReference type="ChEBI" id="CHEBI:29950"/>
        <dbReference type="ChEBI" id="CHEBI:57287"/>
        <dbReference type="ChEBI" id="CHEBI:57379"/>
        <dbReference type="ChEBI" id="CHEBI:74151"/>
        <dbReference type="EC" id="2.3.1.225"/>
    </reaction>
</comment>
<dbReference type="OMA" id="PERCWRD"/>
<gene>
    <name evidence="10" type="ORF">MSYG_3965</name>
</gene>
<dbReference type="PROSITE" id="PS50216">
    <property type="entry name" value="DHHC"/>
    <property type="match status" value="1"/>
</dbReference>
<organism evidence="10 11">
    <name type="scientific">Malassezia sympodialis (strain ATCC 42132)</name>
    <name type="common">Atopic eczema-associated yeast</name>
    <dbReference type="NCBI Taxonomy" id="1230383"/>
    <lineage>
        <taxon>Eukaryota</taxon>
        <taxon>Fungi</taxon>
        <taxon>Dikarya</taxon>
        <taxon>Basidiomycota</taxon>
        <taxon>Ustilaginomycotina</taxon>
        <taxon>Malasseziomycetes</taxon>
        <taxon>Malasseziales</taxon>
        <taxon>Malasseziaceae</taxon>
        <taxon>Malassezia</taxon>
    </lineage>
</organism>
<protein>
    <recommendedName>
        <fullName evidence="8">Palmitoyltransferase</fullName>
        <ecNumber evidence="8">2.3.1.225</ecNumber>
    </recommendedName>
</protein>
<evidence type="ECO:0000256" key="8">
    <source>
        <dbReference type="RuleBase" id="RU079119"/>
    </source>
</evidence>
<evidence type="ECO:0000256" key="4">
    <source>
        <dbReference type="ARBA" id="ARBA00023136"/>
    </source>
</evidence>
<evidence type="ECO:0000256" key="5">
    <source>
        <dbReference type="ARBA" id="ARBA00023139"/>
    </source>
</evidence>
<dbReference type="GO" id="GO:0016020">
    <property type="term" value="C:membrane"/>
    <property type="evidence" value="ECO:0007669"/>
    <property type="project" value="UniProtKB-SubCell"/>
</dbReference>
<accession>A0A1M8AAT3</accession>
<keyword evidence="8" id="KW-0012">Acyltransferase</keyword>
<dbReference type="OrthoDB" id="302728at2759"/>
<dbReference type="Pfam" id="PF01529">
    <property type="entry name" value="DHHC"/>
    <property type="match status" value="1"/>
</dbReference>
<evidence type="ECO:0000313" key="10">
    <source>
        <dbReference type="EMBL" id="SHO79615.1"/>
    </source>
</evidence>
<evidence type="ECO:0000259" key="9">
    <source>
        <dbReference type="Pfam" id="PF01529"/>
    </source>
</evidence>
<feature type="transmembrane region" description="Helical" evidence="8">
    <location>
        <begin position="178"/>
        <end position="199"/>
    </location>
</feature>
<evidence type="ECO:0000256" key="1">
    <source>
        <dbReference type="ARBA" id="ARBA00004141"/>
    </source>
</evidence>
<proteinExistence type="inferred from homology"/>
<dbReference type="GO" id="GO:0019706">
    <property type="term" value="F:protein-cysteine S-palmitoyltransferase activity"/>
    <property type="evidence" value="ECO:0007669"/>
    <property type="project" value="UniProtKB-EC"/>
</dbReference>
<feature type="transmembrane region" description="Helical" evidence="8">
    <location>
        <begin position="12"/>
        <end position="33"/>
    </location>
</feature>
<keyword evidence="2 8" id="KW-0812">Transmembrane</keyword>
<evidence type="ECO:0000256" key="7">
    <source>
        <dbReference type="ARBA" id="ARBA00048048"/>
    </source>
</evidence>
<keyword evidence="4 8" id="KW-0472">Membrane</keyword>
<dbReference type="EMBL" id="LT671827">
    <property type="protein sequence ID" value="SHO79615.1"/>
    <property type="molecule type" value="Genomic_DNA"/>
</dbReference>
<sequence length="369" mass="42261">MARRASAHWRRVVPAVVVFLFVYLYVVVGYGYYVCYVLFSNGVRSWSGVGVLFLHVLFAYCVALQWRLSTAVPVYVDAISCHKQSLKLSDRPWLTLLLLHPIPLYTARFRDDDPSSVKYIAHATNERGEPERCWRDQCRGHWKAPRMRHCGACGECRFFFDHHCYWFDSDITCPASMLAYLCMMLVLSCLCLLACVPLIRIASIHVRMLWTIGHSVPGAAYTFWSSKWSWLLGPIGRPIVGLILASYAVELTPYHSGSIYSMTEPRPTVHVPIAIGLLCLGVLLPLSFFVRSLYYLGENRLTVEVLREKHLCKLQADPSPKAQSRYESMRPLRYRWDPDRQQSYLTPSATVASWSLLHAQNLLGLYSRD</sequence>
<evidence type="ECO:0000256" key="3">
    <source>
        <dbReference type="ARBA" id="ARBA00022989"/>
    </source>
</evidence>
<dbReference type="Proteomes" id="UP000186303">
    <property type="component" value="Chromosome 7"/>
</dbReference>
<keyword evidence="5" id="KW-0564">Palmitate</keyword>
<dbReference type="STRING" id="1230383.A0A1M8AAT3"/>
<dbReference type="VEuPathDB" id="FungiDB:MSYG_3965"/>
<feature type="transmembrane region" description="Helical" evidence="8">
    <location>
        <begin position="269"/>
        <end position="290"/>
    </location>
</feature>
<dbReference type="EC" id="2.3.1.225" evidence="8"/>
<reference evidence="11" key="1">
    <citation type="journal article" date="2017" name="Nucleic Acids Res.">
        <title>Proteogenomics produces comprehensive and highly accurate protein-coding gene annotation in a complete genome assembly of Malassezia sympodialis.</title>
        <authorList>
            <person name="Zhu Y."/>
            <person name="Engstroem P.G."/>
            <person name="Tellgren-Roth C."/>
            <person name="Baudo C.D."/>
            <person name="Kennell J.C."/>
            <person name="Sun S."/>
            <person name="Billmyre R.B."/>
            <person name="Schroeder M.S."/>
            <person name="Andersson A."/>
            <person name="Holm T."/>
            <person name="Sigurgeirsson B."/>
            <person name="Wu G."/>
            <person name="Sankaranarayanan S.R."/>
            <person name="Siddharthan R."/>
            <person name="Sanyal K."/>
            <person name="Lundeberg J."/>
            <person name="Nystedt B."/>
            <person name="Boekhout T."/>
            <person name="Dawson T.L. Jr."/>
            <person name="Heitman J."/>
            <person name="Scheynius A."/>
            <person name="Lehtioe J."/>
        </authorList>
    </citation>
    <scope>NUCLEOTIDE SEQUENCE [LARGE SCALE GENOMIC DNA]</scope>
    <source>
        <strain evidence="11">ATCC 42132</strain>
    </source>
</reference>
<comment type="domain">
    <text evidence="8">The DHHC domain is required for palmitoyltransferase activity.</text>
</comment>
<feature type="domain" description="Palmitoyltransferase DHHC" evidence="9">
    <location>
        <begin position="134"/>
        <end position="212"/>
    </location>
</feature>
<keyword evidence="8" id="KW-0808">Transferase</keyword>
<evidence type="ECO:0000256" key="6">
    <source>
        <dbReference type="ARBA" id="ARBA00023288"/>
    </source>
</evidence>
<comment type="similarity">
    <text evidence="8">Belongs to the DHHC palmitoyltransferase family.</text>
</comment>
<keyword evidence="3 8" id="KW-1133">Transmembrane helix</keyword>
<dbReference type="InterPro" id="IPR001594">
    <property type="entry name" value="Palmitoyltrfase_DHHC"/>
</dbReference>
<keyword evidence="6" id="KW-0449">Lipoprotein</keyword>
<dbReference type="AlphaFoldDB" id="A0A1M8AAT3"/>
<evidence type="ECO:0000313" key="11">
    <source>
        <dbReference type="Proteomes" id="UP000186303"/>
    </source>
</evidence>
<name>A0A1M8AAT3_MALS4</name>
<feature type="transmembrane region" description="Helical" evidence="8">
    <location>
        <begin position="231"/>
        <end position="249"/>
    </location>
</feature>
<feature type="transmembrane region" description="Helical" evidence="8">
    <location>
        <begin position="45"/>
        <end position="63"/>
    </location>
</feature>
<evidence type="ECO:0000256" key="2">
    <source>
        <dbReference type="ARBA" id="ARBA00022692"/>
    </source>
</evidence>
<comment type="subcellular location">
    <subcellularLocation>
        <location evidence="1">Membrane</location>
        <topology evidence="1">Multi-pass membrane protein</topology>
    </subcellularLocation>
</comment>